<gene>
    <name evidence="6" type="ORF">ET471_16575</name>
</gene>
<dbReference type="CDD" id="cd05013">
    <property type="entry name" value="SIS_RpiR"/>
    <property type="match status" value="1"/>
</dbReference>
<dbReference type="InterPro" id="IPR001347">
    <property type="entry name" value="SIS_dom"/>
</dbReference>
<feature type="domain" description="SIS" evidence="5">
    <location>
        <begin position="123"/>
        <end position="268"/>
    </location>
</feature>
<dbReference type="GO" id="GO:0003700">
    <property type="term" value="F:DNA-binding transcription factor activity"/>
    <property type="evidence" value="ECO:0007669"/>
    <property type="project" value="InterPro"/>
</dbReference>
<protein>
    <submittedName>
        <fullName evidence="6">MurR/RpiR family transcriptional regulator</fullName>
    </submittedName>
</protein>
<evidence type="ECO:0000313" key="7">
    <source>
        <dbReference type="Proteomes" id="UP000292118"/>
    </source>
</evidence>
<evidence type="ECO:0000256" key="1">
    <source>
        <dbReference type="ARBA" id="ARBA00023015"/>
    </source>
</evidence>
<dbReference type="Proteomes" id="UP000292118">
    <property type="component" value="Chromosome"/>
</dbReference>
<dbReference type="KEGG" id="xya:ET471_16575"/>
<dbReference type="InterPro" id="IPR009057">
    <property type="entry name" value="Homeodomain-like_sf"/>
</dbReference>
<keyword evidence="3" id="KW-0804">Transcription</keyword>
<sequence>MSWKGPSDAPPSVRIAALASSLQPSERRVADVVADDLARSVECTAQQLADLAGVGRASVVRTARTLGYEGYPQLRVAVARELAFGPAPDAPAGDGTAVGALRAAIETFGRSLPRMTAALTEDAVEDFLGALDTAGRVVVAASGLSTPLGLDVAMRLGAAGRPCEFLPDTLAQHIAARQLGPGSVCLALSGSGASRPTLTTAGAARDAGAHVLAVTSFAGSPLVGIAHTALVVPPVTGSFRDELLHTSRAALGLVLEHLVELLVERRGGRSAAARAAVLAVLGESLGE</sequence>
<evidence type="ECO:0000259" key="4">
    <source>
        <dbReference type="PROSITE" id="PS51071"/>
    </source>
</evidence>
<proteinExistence type="predicted"/>
<name>A0A4P6F7H6_9MICO</name>
<dbReference type="InterPro" id="IPR000281">
    <property type="entry name" value="HTH_RpiR"/>
</dbReference>
<accession>A0A4P6F7H6</accession>
<dbReference type="InterPro" id="IPR035472">
    <property type="entry name" value="RpiR-like_SIS"/>
</dbReference>
<dbReference type="Gene3D" id="3.40.50.10490">
    <property type="entry name" value="Glucose-6-phosphate isomerase like protein, domain 1"/>
    <property type="match status" value="1"/>
</dbReference>
<dbReference type="GO" id="GO:0003677">
    <property type="term" value="F:DNA binding"/>
    <property type="evidence" value="ECO:0007669"/>
    <property type="project" value="UniProtKB-KW"/>
</dbReference>
<dbReference type="AlphaFoldDB" id="A0A4P6F7H6"/>
<dbReference type="Pfam" id="PF01418">
    <property type="entry name" value="HTH_6"/>
    <property type="match status" value="1"/>
</dbReference>
<dbReference type="SUPFAM" id="SSF53697">
    <property type="entry name" value="SIS domain"/>
    <property type="match status" value="1"/>
</dbReference>
<evidence type="ECO:0000259" key="5">
    <source>
        <dbReference type="PROSITE" id="PS51464"/>
    </source>
</evidence>
<dbReference type="InterPro" id="IPR046348">
    <property type="entry name" value="SIS_dom_sf"/>
</dbReference>
<dbReference type="InterPro" id="IPR036388">
    <property type="entry name" value="WH-like_DNA-bd_sf"/>
</dbReference>
<evidence type="ECO:0000256" key="3">
    <source>
        <dbReference type="ARBA" id="ARBA00023163"/>
    </source>
</evidence>
<dbReference type="InterPro" id="IPR047640">
    <property type="entry name" value="RpiR-like"/>
</dbReference>
<reference evidence="6 7" key="1">
    <citation type="submission" date="2019-01" db="EMBL/GenBank/DDBJ databases">
        <title>Genome sequencing of strain FW10M-9.</title>
        <authorList>
            <person name="Heo J."/>
            <person name="Kim S.-J."/>
            <person name="Kim J.-S."/>
            <person name="Hong S.-B."/>
            <person name="Kwon S.-W."/>
        </authorList>
    </citation>
    <scope>NUCLEOTIDE SEQUENCE [LARGE SCALE GENOMIC DNA]</scope>
    <source>
        <strain evidence="6 7">FW10M-9</strain>
    </source>
</reference>
<dbReference type="Gene3D" id="1.10.10.10">
    <property type="entry name" value="Winged helix-like DNA-binding domain superfamily/Winged helix DNA-binding domain"/>
    <property type="match status" value="1"/>
</dbReference>
<organism evidence="6 7">
    <name type="scientific">Xylanimonas protaetiae</name>
    <dbReference type="NCBI Taxonomy" id="2509457"/>
    <lineage>
        <taxon>Bacteria</taxon>
        <taxon>Bacillati</taxon>
        <taxon>Actinomycetota</taxon>
        <taxon>Actinomycetes</taxon>
        <taxon>Micrococcales</taxon>
        <taxon>Promicromonosporaceae</taxon>
        <taxon>Xylanimonas</taxon>
    </lineage>
</organism>
<dbReference type="EMBL" id="CP035493">
    <property type="protein sequence ID" value="QAY71445.1"/>
    <property type="molecule type" value="Genomic_DNA"/>
</dbReference>
<evidence type="ECO:0000313" key="6">
    <source>
        <dbReference type="EMBL" id="QAY71445.1"/>
    </source>
</evidence>
<dbReference type="GO" id="GO:0097367">
    <property type="term" value="F:carbohydrate derivative binding"/>
    <property type="evidence" value="ECO:0007669"/>
    <property type="project" value="InterPro"/>
</dbReference>
<dbReference type="SUPFAM" id="SSF46689">
    <property type="entry name" value="Homeodomain-like"/>
    <property type="match status" value="1"/>
</dbReference>
<dbReference type="Pfam" id="PF01380">
    <property type="entry name" value="SIS"/>
    <property type="match status" value="1"/>
</dbReference>
<keyword evidence="2" id="KW-0238">DNA-binding</keyword>
<dbReference type="GO" id="GO:1901135">
    <property type="term" value="P:carbohydrate derivative metabolic process"/>
    <property type="evidence" value="ECO:0007669"/>
    <property type="project" value="InterPro"/>
</dbReference>
<dbReference type="PROSITE" id="PS51464">
    <property type="entry name" value="SIS"/>
    <property type="match status" value="1"/>
</dbReference>
<dbReference type="PROSITE" id="PS51071">
    <property type="entry name" value="HTH_RPIR"/>
    <property type="match status" value="1"/>
</dbReference>
<dbReference type="PANTHER" id="PTHR30514:SF1">
    <property type="entry name" value="HTH-TYPE TRANSCRIPTIONAL REGULATOR HEXR-RELATED"/>
    <property type="match status" value="1"/>
</dbReference>
<feature type="domain" description="HTH rpiR-type" evidence="4">
    <location>
        <begin position="9"/>
        <end position="85"/>
    </location>
</feature>
<evidence type="ECO:0000256" key="2">
    <source>
        <dbReference type="ARBA" id="ARBA00023125"/>
    </source>
</evidence>
<dbReference type="PANTHER" id="PTHR30514">
    <property type="entry name" value="GLUCOKINASE"/>
    <property type="match status" value="1"/>
</dbReference>
<keyword evidence="1" id="KW-0805">Transcription regulation</keyword>
<dbReference type="OrthoDB" id="3770404at2"/>
<keyword evidence="7" id="KW-1185">Reference proteome</keyword>